<dbReference type="Pfam" id="PF13714">
    <property type="entry name" value="PEP_mutase"/>
    <property type="match status" value="1"/>
</dbReference>
<dbReference type="InterPro" id="IPR018523">
    <property type="entry name" value="Isocitrate_lyase_ph_CS"/>
</dbReference>
<dbReference type="InterPro" id="IPR015813">
    <property type="entry name" value="Pyrv/PenolPyrv_kinase-like_dom"/>
</dbReference>
<keyword evidence="8" id="KW-1185">Reference proteome</keyword>
<name>A0AAX4NEN6_9ARCH</name>
<keyword evidence="5 6" id="KW-0456">Lyase</keyword>
<organism evidence="7 8">
    <name type="scientific">Oxyplasma meridianum</name>
    <dbReference type="NCBI Taxonomy" id="3073602"/>
    <lineage>
        <taxon>Archaea</taxon>
        <taxon>Methanobacteriati</taxon>
        <taxon>Thermoplasmatota</taxon>
        <taxon>Thermoplasmata</taxon>
        <taxon>Thermoplasmatales</taxon>
        <taxon>Thermoplasmataceae</taxon>
        <taxon>Oxyplasma</taxon>
    </lineage>
</organism>
<evidence type="ECO:0000256" key="5">
    <source>
        <dbReference type="ARBA" id="ARBA00023239"/>
    </source>
</evidence>
<sequence length="295" mass="32502">MSRMRDNVNLGPRGFRELMKAGFISIPGVFDGISAILAERAGFKAGYLSGSAVAGVMGLPDLSVTTLTEVAFEVQKITSITPIPIIVDADTGFGETMNVSRTVRLLERSGAAGMHLEDQVLPKRCGHLNGKKIVEPDEMIKKIISATQSRKDPDFVIIARTDARSVNGIDDAIERANSYIEAGADVIFSEALESHDEFRKFAKSVKAPLLANMTEFGKSPLISTEDLEKMGYSMAIFPLTAFRATLKTMETVYGKLFREGTQTGLMDMLMTRSDFYSNIGYQQYENDEREILDRS</sequence>
<comment type="cofactor">
    <cofactor evidence="1">
        <name>Mg(2+)</name>
        <dbReference type="ChEBI" id="CHEBI:18420"/>
    </cofactor>
</comment>
<dbReference type="PANTHER" id="PTHR42905:SF5">
    <property type="entry name" value="CARBOXYVINYL-CARBOXYPHOSPHONATE PHOSPHORYLMUTASE, CHLOROPLASTIC"/>
    <property type="match status" value="1"/>
</dbReference>
<dbReference type="InterPro" id="IPR039556">
    <property type="entry name" value="ICL/PEPM"/>
</dbReference>
<protein>
    <recommendedName>
        <fullName evidence="6">Methylisocitrate lyase</fullName>
        <ecNumber evidence="6">4.1.3.30</ecNumber>
    </recommendedName>
</protein>
<keyword evidence="3" id="KW-0479">Metal-binding</keyword>
<dbReference type="EC" id="4.1.3.30" evidence="6"/>
<dbReference type="GO" id="GO:0046872">
    <property type="term" value="F:metal ion binding"/>
    <property type="evidence" value="ECO:0007669"/>
    <property type="project" value="UniProtKB-KW"/>
</dbReference>
<dbReference type="EMBL" id="CP133772">
    <property type="protein sequence ID" value="WYX99674.1"/>
    <property type="molecule type" value="Genomic_DNA"/>
</dbReference>
<evidence type="ECO:0000256" key="2">
    <source>
        <dbReference type="ARBA" id="ARBA00009282"/>
    </source>
</evidence>
<proteinExistence type="inferred from homology"/>
<dbReference type="FunFam" id="3.20.20.60:FF:000009">
    <property type="entry name" value="2-methylisocitrate lyase"/>
    <property type="match status" value="1"/>
</dbReference>
<dbReference type="Gene3D" id="3.20.20.60">
    <property type="entry name" value="Phosphoenolpyruvate-binding domains"/>
    <property type="match status" value="1"/>
</dbReference>
<dbReference type="RefSeq" id="WP_393971639.1">
    <property type="nucleotide sequence ID" value="NZ_CP133772.1"/>
</dbReference>
<dbReference type="CDD" id="cd00377">
    <property type="entry name" value="ICL_PEPM"/>
    <property type="match status" value="1"/>
</dbReference>
<evidence type="ECO:0000256" key="1">
    <source>
        <dbReference type="ARBA" id="ARBA00001946"/>
    </source>
</evidence>
<dbReference type="Proteomes" id="UP001451606">
    <property type="component" value="Chromosome"/>
</dbReference>
<keyword evidence="4" id="KW-0460">Magnesium</keyword>
<evidence type="ECO:0000256" key="4">
    <source>
        <dbReference type="ARBA" id="ARBA00022842"/>
    </source>
</evidence>
<comment type="pathway">
    <text evidence="6">Organic acid metabolism; propanoate degradation.</text>
</comment>
<dbReference type="InterPro" id="IPR012695">
    <property type="entry name" value="PrpB"/>
</dbReference>
<dbReference type="GO" id="GO:0046421">
    <property type="term" value="F:methylisocitrate lyase activity"/>
    <property type="evidence" value="ECO:0007669"/>
    <property type="project" value="UniProtKB-EC"/>
</dbReference>
<accession>A0AAX4NEN6</accession>
<dbReference type="PROSITE" id="PS00161">
    <property type="entry name" value="ISOCITRATE_LYASE"/>
    <property type="match status" value="1"/>
</dbReference>
<dbReference type="KEGG" id="omr:OXIME_000210"/>
<dbReference type="GeneID" id="95966934"/>
<dbReference type="SUPFAM" id="SSF51621">
    <property type="entry name" value="Phosphoenolpyruvate/pyruvate domain"/>
    <property type="match status" value="1"/>
</dbReference>
<evidence type="ECO:0000256" key="3">
    <source>
        <dbReference type="ARBA" id="ARBA00022723"/>
    </source>
</evidence>
<dbReference type="NCBIfam" id="TIGR02317">
    <property type="entry name" value="prpB"/>
    <property type="match status" value="1"/>
</dbReference>
<evidence type="ECO:0000256" key="6">
    <source>
        <dbReference type="RuleBase" id="RU361121"/>
    </source>
</evidence>
<reference evidence="7 8" key="1">
    <citation type="submission" date="2023-09" db="EMBL/GenBank/DDBJ databases">
        <authorList>
            <person name="Golyshina O.V."/>
            <person name="Lunev E.A."/>
            <person name="Bargiela R."/>
            <person name="Gaines M.C."/>
            <person name="Daum B."/>
            <person name="Bale N.J."/>
            <person name="Koenen M."/>
            <person name="Sinninghe Damst J.S."/>
            <person name="Yakimov M."/>
            <person name="Golyshin P.N."/>
        </authorList>
    </citation>
    <scope>NUCLEOTIDE SEQUENCE [LARGE SCALE GENOMIC DNA]</scope>
    <source>
        <strain evidence="7 8">M1</strain>
    </source>
</reference>
<comment type="catalytic activity">
    <reaction evidence="6">
        <text>(2S,3R)-3-hydroxybutane-1,2,3-tricarboxylate = pyruvate + succinate</text>
        <dbReference type="Rhea" id="RHEA:16809"/>
        <dbReference type="ChEBI" id="CHEBI:15361"/>
        <dbReference type="ChEBI" id="CHEBI:30031"/>
        <dbReference type="ChEBI" id="CHEBI:57429"/>
        <dbReference type="EC" id="4.1.3.30"/>
    </reaction>
</comment>
<comment type="similarity">
    <text evidence="2 6">Belongs to the isocitrate lyase/PEP mutase superfamily. Methylisocitrate lyase family.</text>
</comment>
<evidence type="ECO:0000313" key="8">
    <source>
        <dbReference type="Proteomes" id="UP001451606"/>
    </source>
</evidence>
<dbReference type="InterPro" id="IPR040442">
    <property type="entry name" value="Pyrv_kinase-like_dom_sf"/>
</dbReference>
<evidence type="ECO:0000313" key="7">
    <source>
        <dbReference type="EMBL" id="WYX99674.1"/>
    </source>
</evidence>
<dbReference type="GO" id="GO:0019629">
    <property type="term" value="P:propionate catabolic process, 2-methylcitrate cycle"/>
    <property type="evidence" value="ECO:0007669"/>
    <property type="project" value="InterPro"/>
</dbReference>
<gene>
    <name evidence="7" type="primary">prpB</name>
    <name evidence="7" type="ORF">OXIME_000210</name>
</gene>
<dbReference type="AlphaFoldDB" id="A0AAX4NEN6"/>
<dbReference type="PANTHER" id="PTHR42905">
    <property type="entry name" value="PHOSPHOENOLPYRUVATE CARBOXYLASE"/>
    <property type="match status" value="1"/>
</dbReference>
<comment type="function">
    <text evidence="6">Catalyzes the thermodynamically favored C-C bond cleavage of (2R,3S)-2-methylisocitrate to yield pyruvate and succinate.</text>
</comment>